<proteinExistence type="predicted"/>
<reference evidence="1" key="1">
    <citation type="submission" date="2014-11" db="EMBL/GenBank/DDBJ databases">
        <authorList>
            <person name="Amaro Gonzalez C."/>
        </authorList>
    </citation>
    <scope>NUCLEOTIDE SEQUENCE</scope>
</reference>
<protein>
    <submittedName>
        <fullName evidence="1">Uncharacterized protein</fullName>
    </submittedName>
</protein>
<dbReference type="EMBL" id="GBXM01079729">
    <property type="protein sequence ID" value="JAH28848.1"/>
    <property type="molecule type" value="Transcribed_RNA"/>
</dbReference>
<evidence type="ECO:0000313" key="1">
    <source>
        <dbReference type="EMBL" id="JAH28848.1"/>
    </source>
</evidence>
<name>A0A0E9RKI8_ANGAN</name>
<reference evidence="1" key="2">
    <citation type="journal article" date="2015" name="Fish Shellfish Immunol.">
        <title>Early steps in the European eel (Anguilla anguilla)-Vibrio vulnificus interaction in the gills: Role of the RtxA13 toxin.</title>
        <authorList>
            <person name="Callol A."/>
            <person name="Pajuelo D."/>
            <person name="Ebbesson L."/>
            <person name="Teles M."/>
            <person name="MacKenzie S."/>
            <person name="Amaro C."/>
        </authorList>
    </citation>
    <scope>NUCLEOTIDE SEQUENCE</scope>
</reference>
<organism evidence="1">
    <name type="scientific">Anguilla anguilla</name>
    <name type="common">European freshwater eel</name>
    <name type="synonym">Muraena anguilla</name>
    <dbReference type="NCBI Taxonomy" id="7936"/>
    <lineage>
        <taxon>Eukaryota</taxon>
        <taxon>Metazoa</taxon>
        <taxon>Chordata</taxon>
        <taxon>Craniata</taxon>
        <taxon>Vertebrata</taxon>
        <taxon>Euteleostomi</taxon>
        <taxon>Actinopterygii</taxon>
        <taxon>Neopterygii</taxon>
        <taxon>Teleostei</taxon>
        <taxon>Anguilliformes</taxon>
        <taxon>Anguillidae</taxon>
        <taxon>Anguilla</taxon>
    </lineage>
</organism>
<dbReference type="AlphaFoldDB" id="A0A0E9RKI8"/>
<accession>A0A0E9RKI8</accession>
<sequence length="31" mass="3524">MYPSFLHYPPSTKLNKTQDISRSCLPCEAPV</sequence>